<dbReference type="AlphaFoldDB" id="A0A9J6BD94"/>
<keyword evidence="1" id="KW-0732">Signal</keyword>
<dbReference type="EMBL" id="JADBJN010000004">
    <property type="protein sequence ID" value="KAG5667674.1"/>
    <property type="molecule type" value="Genomic_DNA"/>
</dbReference>
<evidence type="ECO:0000256" key="1">
    <source>
        <dbReference type="SAM" id="SignalP"/>
    </source>
</evidence>
<evidence type="ECO:0008006" key="4">
    <source>
        <dbReference type="Google" id="ProtNLM"/>
    </source>
</evidence>
<accession>A0A9J6BD94</accession>
<feature type="signal peptide" evidence="1">
    <location>
        <begin position="1"/>
        <end position="18"/>
    </location>
</feature>
<gene>
    <name evidence="2" type="ORF">PVAND_015646</name>
</gene>
<dbReference type="Pfam" id="PF06477">
    <property type="entry name" value="DUF1091"/>
    <property type="match status" value="1"/>
</dbReference>
<reference evidence="2" key="1">
    <citation type="submission" date="2021-03" db="EMBL/GenBank/DDBJ databases">
        <title>Chromosome level genome of the anhydrobiotic midge Polypedilum vanderplanki.</title>
        <authorList>
            <person name="Yoshida Y."/>
            <person name="Kikawada T."/>
            <person name="Gusev O."/>
        </authorList>
    </citation>
    <scope>NUCLEOTIDE SEQUENCE</scope>
    <source>
        <strain evidence="2">NIAS01</strain>
        <tissue evidence="2">Whole body or cell culture</tissue>
    </source>
</reference>
<dbReference type="InterPro" id="IPR010512">
    <property type="entry name" value="DUF1091"/>
</dbReference>
<name>A0A9J6BD94_POLVA</name>
<evidence type="ECO:0000313" key="2">
    <source>
        <dbReference type="EMBL" id="KAG5667674.1"/>
    </source>
</evidence>
<proteinExistence type="predicted"/>
<keyword evidence="3" id="KW-1185">Reference proteome</keyword>
<comment type="caution">
    <text evidence="2">The sequence shown here is derived from an EMBL/GenBank/DDBJ whole genome shotgun (WGS) entry which is preliminary data.</text>
</comment>
<dbReference type="Proteomes" id="UP001107558">
    <property type="component" value="Chromosome 4"/>
</dbReference>
<evidence type="ECO:0000313" key="3">
    <source>
        <dbReference type="Proteomes" id="UP001107558"/>
    </source>
</evidence>
<sequence>MSRWHLIFELFFLNLVFAKKAIFFYQKPQLNFDKNFLNISCDFSIYENGTKENPIEVLPEINAVFFKDVNIFTGSFSVTDVNSGQILIEQQFNICSWTKKSIFGYFLRPIIDLIENSSNFKIQCPFKKDKLMKIKQFDLKRFPFANFLPANKKRAVKITFNQGQKREEIICLVFYYMKVEINE</sequence>
<organism evidence="2 3">
    <name type="scientific">Polypedilum vanderplanki</name>
    <name type="common">Sleeping chironomid midge</name>
    <dbReference type="NCBI Taxonomy" id="319348"/>
    <lineage>
        <taxon>Eukaryota</taxon>
        <taxon>Metazoa</taxon>
        <taxon>Ecdysozoa</taxon>
        <taxon>Arthropoda</taxon>
        <taxon>Hexapoda</taxon>
        <taxon>Insecta</taxon>
        <taxon>Pterygota</taxon>
        <taxon>Neoptera</taxon>
        <taxon>Endopterygota</taxon>
        <taxon>Diptera</taxon>
        <taxon>Nematocera</taxon>
        <taxon>Chironomoidea</taxon>
        <taxon>Chironomidae</taxon>
        <taxon>Chironominae</taxon>
        <taxon>Polypedilum</taxon>
        <taxon>Polypedilum</taxon>
    </lineage>
</organism>
<feature type="chain" id="PRO_5039946505" description="MD-2-related lipid-recognition domain-containing protein" evidence="1">
    <location>
        <begin position="19"/>
        <end position="183"/>
    </location>
</feature>
<protein>
    <recommendedName>
        <fullName evidence="4">MD-2-related lipid-recognition domain-containing protein</fullName>
    </recommendedName>
</protein>